<evidence type="ECO:0000313" key="5">
    <source>
        <dbReference type="Proteomes" id="UP000217895"/>
    </source>
</evidence>
<organism evidence="4 5">
    <name type="scientific">Leptolyngbya boryana NIES-2135</name>
    <dbReference type="NCBI Taxonomy" id="1973484"/>
    <lineage>
        <taxon>Bacteria</taxon>
        <taxon>Bacillati</taxon>
        <taxon>Cyanobacteriota</taxon>
        <taxon>Cyanophyceae</taxon>
        <taxon>Leptolyngbyales</taxon>
        <taxon>Leptolyngbyaceae</taxon>
        <taxon>Leptolyngbya group</taxon>
        <taxon>Leptolyngbya</taxon>
    </lineage>
</organism>
<feature type="binding site" evidence="3">
    <location>
        <position position="135"/>
    </location>
    <ligand>
        <name>a divalent metal cation</name>
        <dbReference type="ChEBI" id="CHEBI:60240"/>
    </ligand>
</feature>
<dbReference type="EMBL" id="AP018203">
    <property type="protein sequence ID" value="BAY55857.1"/>
    <property type="molecule type" value="Genomic_DNA"/>
</dbReference>
<keyword evidence="2 3" id="KW-0479">Metal-binding</keyword>
<dbReference type="Proteomes" id="UP000217895">
    <property type="component" value="Chromosome"/>
</dbReference>
<dbReference type="AlphaFoldDB" id="A0A1Z4JH58"/>
<name>A0A1Z4JH58_LEPBY</name>
<dbReference type="Pfam" id="PF05163">
    <property type="entry name" value="DinB"/>
    <property type="match status" value="1"/>
</dbReference>
<dbReference type="SUPFAM" id="SSF109854">
    <property type="entry name" value="DinB/YfiT-like putative metalloenzymes"/>
    <property type="match status" value="1"/>
</dbReference>
<evidence type="ECO:0000256" key="1">
    <source>
        <dbReference type="ARBA" id="ARBA00008635"/>
    </source>
</evidence>
<protein>
    <recommendedName>
        <fullName evidence="6">DinB family protein</fullName>
    </recommendedName>
</protein>
<evidence type="ECO:0000256" key="3">
    <source>
        <dbReference type="PIRSR" id="PIRSR607837-1"/>
    </source>
</evidence>
<comment type="similarity">
    <text evidence="1">Belongs to the DinB family.</text>
</comment>
<reference evidence="4 5" key="1">
    <citation type="submission" date="2017-06" db="EMBL/GenBank/DDBJ databases">
        <title>Genome sequencing of cyanobaciteial culture collection at National Institute for Environmental Studies (NIES).</title>
        <authorList>
            <person name="Hirose Y."/>
            <person name="Shimura Y."/>
            <person name="Fujisawa T."/>
            <person name="Nakamura Y."/>
            <person name="Kawachi M."/>
        </authorList>
    </citation>
    <scope>NUCLEOTIDE SEQUENCE [LARGE SCALE GENOMIC DNA]</scope>
    <source>
        <strain evidence="4 5">NIES-2135</strain>
    </source>
</reference>
<dbReference type="Gene3D" id="1.20.120.450">
    <property type="entry name" value="dinb family like domain"/>
    <property type="match status" value="1"/>
</dbReference>
<dbReference type="InterPro" id="IPR034660">
    <property type="entry name" value="DinB/YfiT-like"/>
</dbReference>
<keyword evidence="5" id="KW-1185">Reference proteome</keyword>
<dbReference type="GO" id="GO:0046872">
    <property type="term" value="F:metal ion binding"/>
    <property type="evidence" value="ECO:0007669"/>
    <property type="project" value="UniProtKB-KW"/>
</dbReference>
<proteinExistence type="inferred from homology"/>
<gene>
    <name evidence="4" type="ORF">NIES2135_26820</name>
</gene>
<evidence type="ECO:0008006" key="6">
    <source>
        <dbReference type="Google" id="ProtNLM"/>
    </source>
</evidence>
<feature type="binding site" evidence="3">
    <location>
        <position position="50"/>
    </location>
    <ligand>
        <name>a divalent metal cation</name>
        <dbReference type="ChEBI" id="CHEBI:60240"/>
    </ligand>
</feature>
<evidence type="ECO:0000313" key="4">
    <source>
        <dbReference type="EMBL" id="BAY55857.1"/>
    </source>
</evidence>
<sequence>MSEYKHFQLLAEYNQWMNIKLYDVCSRLSEEELRLNRKAFFDSIYMTLNHIMYGDLAFLSRFTGNPVQVPELGQELTASFMALRAEREALDLRIIDWVSALDPIWLDEAQTYQSKVDGKIRTVPRWVLVTHMFNHQTHHRGQVTTLLSQMELDIGSTDIPFMPQFVAT</sequence>
<dbReference type="PANTHER" id="PTHR37302">
    <property type="entry name" value="SLR1116 PROTEIN"/>
    <property type="match status" value="1"/>
</dbReference>
<accession>A0A1Z4JH58</accession>
<dbReference type="PANTHER" id="PTHR37302:SF1">
    <property type="entry name" value="PROTEIN DINB"/>
    <property type="match status" value="1"/>
</dbReference>
<feature type="binding site" evidence="3">
    <location>
        <position position="139"/>
    </location>
    <ligand>
        <name>a divalent metal cation</name>
        <dbReference type="ChEBI" id="CHEBI:60240"/>
    </ligand>
</feature>
<evidence type="ECO:0000256" key="2">
    <source>
        <dbReference type="ARBA" id="ARBA00022723"/>
    </source>
</evidence>
<dbReference type="InterPro" id="IPR007837">
    <property type="entry name" value="DinB"/>
</dbReference>